<reference evidence="6" key="1">
    <citation type="journal article" date="2014" name="Int. J. Syst. Evol. Microbiol.">
        <title>Complete genome sequence of Corynebacterium casei LMG S-19264T (=DSM 44701T), isolated from a smear-ripened cheese.</title>
        <authorList>
            <consortium name="US DOE Joint Genome Institute (JGI-PGF)"/>
            <person name="Walter F."/>
            <person name="Albersmeier A."/>
            <person name="Kalinowski J."/>
            <person name="Ruckert C."/>
        </authorList>
    </citation>
    <scope>NUCLEOTIDE SEQUENCE</scope>
    <source>
        <strain evidence="6">CGMCC 4.7278</strain>
    </source>
</reference>
<evidence type="ECO:0000259" key="5">
    <source>
        <dbReference type="Pfam" id="PF26580"/>
    </source>
</evidence>
<dbReference type="AlphaFoldDB" id="A0A917V506"/>
<keyword evidence="7" id="KW-1185">Reference proteome</keyword>
<evidence type="ECO:0000256" key="4">
    <source>
        <dbReference type="SAM" id="SignalP"/>
    </source>
</evidence>
<name>A0A917V506_9NOCA</name>
<dbReference type="PROSITE" id="PS51257">
    <property type="entry name" value="PROKAR_LIPOPROTEIN"/>
    <property type="match status" value="1"/>
</dbReference>
<feature type="chain" id="PRO_5038864361" description="Low molecular weight antigen MTB12-like C-terminal domain-containing protein" evidence="4">
    <location>
        <begin position="24"/>
        <end position="170"/>
    </location>
</feature>
<gene>
    <name evidence="6" type="ORF">GCM10011591_06570</name>
</gene>
<dbReference type="Proteomes" id="UP000612956">
    <property type="component" value="Unassembled WGS sequence"/>
</dbReference>
<accession>A0A917V506</accession>
<feature type="compositionally biased region" description="Low complexity" evidence="3">
    <location>
        <begin position="38"/>
        <end position="56"/>
    </location>
</feature>
<keyword evidence="1 4" id="KW-0732">Signal</keyword>
<dbReference type="RefSeq" id="WP_188827188.1">
    <property type="nucleotide sequence ID" value="NZ_BMMW01000001.1"/>
</dbReference>
<feature type="region of interest" description="Disordered" evidence="3">
    <location>
        <begin position="28"/>
        <end position="56"/>
    </location>
</feature>
<evidence type="ECO:0000256" key="2">
    <source>
        <dbReference type="ARBA" id="ARBA00093774"/>
    </source>
</evidence>
<comment type="similarity">
    <text evidence="2">Belongs to the MTB12 family.</text>
</comment>
<proteinExistence type="inferred from homology"/>
<organism evidence="6 7">
    <name type="scientific">Nocardia camponoti</name>
    <dbReference type="NCBI Taxonomy" id="1616106"/>
    <lineage>
        <taxon>Bacteria</taxon>
        <taxon>Bacillati</taxon>
        <taxon>Actinomycetota</taxon>
        <taxon>Actinomycetes</taxon>
        <taxon>Mycobacteriales</taxon>
        <taxon>Nocardiaceae</taxon>
        <taxon>Nocardia</taxon>
    </lineage>
</organism>
<evidence type="ECO:0000313" key="7">
    <source>
        <dbReference type="Proteomes" id="UP000612956"/>
    </source>
</evidence>
<evidence type="ECO:0000256" key="3">
    <source>
        <dbReference type="SAM" id="MobiDB-lite"/>
    </source>
</evidence>
<reference evidence="6" key="2">
    <citation type="submission" date="2020-09" db="EMBL/GenBank/DDBJ databases">
        <authorList>
            <person name="Sun Q."/>
            <person name="Zhou Y."/>
        </authorList>
    </citation>
    <scope>NUCLEOTIDE SEQUENCE</scope>
    <source>
        <strain evidence="6">CGMCC 4.7278</strain>
    </source>
</reference>
<sequence length="170" mass="17304">MLPAFRRTFATACAALAVTAGVAACGSSDDDNNHTNHSSISATAPSNSSTSAAAAATAPTAEALQATLTQFSDPTIPTDAKTKLIVNGDARKGNIDKMNALLANYGTLSYAIANVNTNGTTTTADVTVTSPHGTPPAFPLTWEYVDGSWKISDVSGCLLMGLAQAPCVPQ</sequence>
<evidence type="ECO:0000313" key="6">
    <source>
        <dbReference type="EMBL" id="GGK37640.1"/>
    </source>
</evidence>
<protein>
    <recommendedName>
        <fullName evidence="5">Low molecular weight antigen MTB12-like C-terminal domain-containing protein</fullName>
    </recommendedName>
</protein>
<comment type="caution">
    <text evidence="6">The sequence shown here is derived from an EMBL/GenBank/DDBJ whole genome shotgun (WGS) entry which is preliminary data.</text>
</comment>
<dbReference type="InterPro" id="IPR058644">
    <property type="entry name" value="Mtb12-like_C"/>
</dbReference>
<feature type="domain" description="Low molecular weight antigen MTB12-like C-terminal" evidence="5">
    <location>
        <begin position="58"/>
        <end position="167"/>
    </location>
</feature>
<feature type="signal peptide" evidence="4">
    <location>
        <begin position="1"/>
        <end position="23"/>
    </location>
</feature>
<dbReference type="Pfam" id="PF26580">
    <property type="entry name" value="Mtb12_C"/>
    <property type="match status" value="1"/>
</dbReference>
<dbReference type="EMBL" id="BMMW01000001">
    <property type="protein sequence ID" value="GGK37640.1"/>
    <property type="molecule type" value="Genomic_DNA"/>
</dbReference>
<evidence type="ECO:0000256" key="1">
    <source>
        <dbReference type="ARBA" id="ARBA00022729"/>
    </source>
</evidence>